<dbReference type="Pfam" id="PF01087">
    <property type="entry name" value="GalP_UDP_transf"/>
    <property type="match status" value="1"/>
</dbReference>
<dbReference type="Pfam" id="PF02744">
    <property type="entry name" value="GalP_UDP_tr_C"/>
    <property type="match status" value="1"/>
</dbReference>
<organism evidence="13">
    <name type="scientific">Lactococcus garvieae</name>
    <dbReference type="NCBI Taxonomy" id="1363"/>
    <lineage>
        <taxon>Bacteria</taxon>
        <taxon>Bacillati</taxon>
        <taxon>Bacillota</taxon>
        <taxon>Bacilli</taxon>
        <taxon>Lactobacillales</taxon>
        <taxon>Streptococcaceae</taxon>
        <taxon>Lactococcus</taxon>
    </lineage>
</organism>
<evidence type="ECO:0000256" key="9">
    <source>
        <dbReference type="ARBA" id="ARBA00023277"/>
    </source>
</evidence>
<dbReference type="EC" id="2.7.7.12" evidence="10"/>
<evidence type="ECO:0000256" key="10">
    <source>
        <dbReference type="HAMAP-Rule" id="MF_00571"/>
    </source>
</evidence>
<comment type="similarity">
    <text evidence="4 10">Belongs to the galactose-1-phosphate uridylyltransferase type 2 family.</text>
</comment>
<reference evidence="13" key="1">
    <citation type="submission" date="2007-09" db="EMBL/GenBank/DDBJ databases">
        <title>The study of lactose and galactose gene clusters in Lactococcus garvieae reveals a genetic marker for distinguish biotypes from different ecological niches.</title>
        <authorList>
            <person name="Ricci G."/>
            <person name="Borgo F."/>
            <person name="Manachini P.L."/>
            <person name="Fortina G."/>
        </authorList>
    </citation>
    <scope>NUCLEOTIDE SEQUENCE</scope>
    <source>
        <strain evidence="13">DSM 20684</strain>
    </source>
</reference>
<keyword evidence="6 10" id="KW-0808">Transferase</keyword>
<keyword evidence="8 10" id="KW-0299">Galactose metabolism</keyword>
<dbReference type="NCBIfam" id="TIGR01239">
    <property type="entry name" value="galT_2"/>
    <property type="match status" value="1"/>
</dbReference>
<evidence type="ECO:0000256" key="4">
    <source>
        <dbReference type="ARBA" id="ARBA00008706"/>
    </source>
</evidence>
<evidence type="ECO:0000256" key="8">
    <source>
        <dbReference type="ARBA" id="ARBA00023144"/>
    </source>
</evidence>
<evidence type="ECO:0000259" key="11">
    <source>
        <dbReference type="Pfam" id="PF01087"/>
    </source>
</evidence>
<dbReference type="InterPro" id="IPR000766">
    <property type="entry name" value="GalP_uridyl_Trfase_II"/>
</dbReference>
<dbReference type="PROSITE" id="PS01163">
    <property type="entry name" value="GAL_P_UDP_TRANSF_II"/>
    <property type="match status" value="1"/>
</dbReference>
<evidence type="ECO:0000256" key="7">
    <source>
        <dbReference type="ARBA" id="ARBA00022695"/>
    </source>
</evidence>
<dbReference type="PANTHER" id="PTHR39191:SF1">
    <property type="entry name" value="DUF4922 DOMAIN-CONTAINING PROTEIN"/>
    <property type="match status" value="1"/>
</dbReference>
<comment type="pathway">
    <text evidence="3 10">Carbohydrate metabolism; galactose metabolism.</text>
</comment>
<dbReference type="InterPro" id="IPR005849">
    <property type="entry name" value="GalP_Utransf_N"/>
</dbReference>
<dbReference type="GO" id="GO:0008108">
    <property type="term" value="F:UDP-glucose:hexose-1-phosphate uridylyltransferase activity"/>
    <property type="evidence" value="ECO:0007669"/>
    <property type="project" value="UniProtKB-UniRule"/>
</dbReference>
<gene>
    <name evidence="10 13" type="primary">galT</name>
</gene>
<feature type="domain" description="Galactose-1-phosphate uridyl transferase N-terminal" evidence="11">
    <location>
        <begin position="20"/>
        <end position="228"/>
    </location>
</feature>
<dbReference type="InterPro" id="IPR005850">
    <property type="entry name" value="GalP_Utransf_C"/>
</dbReference>
<evidence type="ECO:0000259" key="12">
    <source>
        <dbReference type="Pfam" id="PF02744"/>
    </source>
</evidence>
<keyword evidence="9 10" id="KW-0119">Carbohydrate metabolism</keyword>
<dbReference type="AlphaFoldDB" id="A8UZB6"/>
<evidence type="ECO:0000313" key="13">
    <source>
        <dbReference type="EMBL" id="ABW34722.1"/>
    </source>
</evidence>
<dbReference type="UniPathway" id="UPA00214"/>
<keyword evidence="7 10" id="KW-0548">Nucleotidyltransferase</keyword>
<keyword evidence="5 10" id="KW-0963">Cytoplasm</keyword>
<dbReference type="PANTHER" id="PTHR39191">
    <property type="entry name" value="GALACTOSE-1-PHOSPHATE URIDYLYLTRANSFERASE"/>
    <property type="match status" value="1"/>
</dbReference>
<dbReference type="GO" id="GO:0005737">
    <property type="term" value="C:cytoplasm"/>
    <property type="evidence" value="ECO:0007669"/>
    <property type="project" value="UniProtKB-SubCell"/>
</dbReference>
<dbReference type="GO" id="GO:0006012">
    <property type="term" value="P:galactose metabolic process"/>
    <property type="evidence" value="ECO:0007669"/>
    <property type="project" value="UniProtKB-UniRule"/>
</dbReference>
<protein>
    <recommendedName>
        <fullName evidence="10">Galactose-1-phosphate uridylyltransferase</fullName>
        <shortName evidence="10">Gal-1-P uridylyltransferase</shortName>
        <ecNumber evidence="10">2.7.7.12</ecNumber>
    </recommendedName>
    <alternativeName>
        <fullName evidence="10">UDP-glucose--hexose-1-phosphate uridylyltransferase</fullName>
    </alternativeName>
</protein>
<comment type="subcellular location">
    <subcellularLocation>
        <location evidence="2 10">Cytoplasm</location>
    </subcellularLocation>
</comment>
<dbReference type="PIRSF" id="PIRSF006005">
    <property type="entry name" value="GalT_BS"/>
    <property type="match status" value="1"/>
</dbReference>
<dbReference type="HAMAP" id="MF_00571">
    <property type="entry name" value="GalP_UDP_trans"/>
    <property type="match status" value="1"/>
</dbReference>
<accession>A8UZB6</accession>
<evidence type="ECO:0000256" key="2">
    <source>
        <dbReference type="ARBA" id="ARBA00004496"/>
    </source>
</evidence>
<sequence length="494" mass="56832">MDKYQAIQEFINLAEKNHRIETLDKIYWRNQLLHFLGMNDWDEPQVTEEHEPLILMDQLMTLARENHAFPPEEEEFYEAALMDFISPTPGSINREFWKNYQESPKKATDYFYGLTQEINQVKTRDIAKNIAFNHHSKYGDLEITINLSKPEKDPKAIAAAKLIKDSSYPACALCIENEGLYGGGNKAARSNHRLIRLKLHDEELGLSIFRLIAYYNEHSIVLNNVHKPMKINRRSFSNLLEFLDLFPHYMIGSNADLPIVGGSILTHDHYQAGRHEFPMAKAKLREQVVFKNFPEVAVGIVNWPMSVLRLSSEDKGQLLTLADFILKKWQQYSDTSIDLLAHSADGTPHHTITPIARKRDDAYEMDLVLRDNNVSDTYPDGIFHPHADLHHIKKENIGLIEVMGLAVLPPRLKDELQEVEQYLLGKPQSIMKEMHLPWAQELKNQGNFTEENVSEYVREAVGAVFTRVLQDAGVFKDNEAGHAGFKRFIDFINE</sequence>
<evidence type="ECO:0000256" key="5">
    <source>
        <dbReference type="ARBA" id="ARBA00022490"/>
    </source>
</evidence>
<name>A8UZB6_9LACT</name>
<feature type="domain" description="Galactose-1-phosphate uridyl transferase C-terminal" evidence="12">
    <location>
        <begin position="244"/>
        <end position="439"/>
    </location>
</feature>
<dbReference type="NCBIfam" id="NF003629">
    <property type="entry name" value="PRK05270.1-2"/>
    <property type="match status" value="1"/>
</dbReference>
<evidence type="ECO:0000256" key="3">
    <source>
        <dbReference type="ARBA" id="ARBA00004947"/>
    </source>
</evidence>
<evidence type="ECO:0000256" key="6">
    <source>
        <dbReference type="ARBA" id="ARBA00022679"/>
    </source>
</evidence>
<dbReference type="EMBL" id="EU153555">
    <property type="protein sequence ID" value="ABW34722.1"/>
    <property type="molecule type" value="Genomic_DNA"/>
</dbReference>
<proteinExistence type="inferred from homology"/>
<dbReference type="InterPro" id="IPR023425">
    <property type="entry name" value="GalP_uridyl_Trfase_II_CS"/>
</dbReference>
<evidence type="ECO:0000256" key="1">
    <source>
        <dbReference type="ARBA" id="ARBA00001107"/>
    </source>
</evidence>
<comment type="catalytic activity">
    <reaction evidence="1 10">
        <text>alpha-D-galactose 1-phosphate + UDP-alpha-D-glucose = alpha-D-glucose 1-phosphate + UDP-alpha-D-galactose</text>
        <dbReference type="Rhea" id="RHEA:13989"/>
        <dbReference type="ChEBI" id="CHEBI:58336"/>
        <dbReference type="ChEBI" id="CHEBI:58601"/>
        <dbReference type="ChEBI" id="CHEBI:58885"/>
        <dbReference type="ChEBI" id="CHEBI:66914"/>
        <dbReference type="EC" id="2.7.7.12"/>
    </reaction>
</comment>